<evidence type="ECO:0000313" key="1">
    <source>
        <dbReference type="EMBL" id="TSP11436.1"/>
    </source>
</evidence>
<evidence type="ECO:0008006" key="3">
    <source>
        <dbReference type="Google" id="ProtNLM"/>
    </source>
</evidence>
<dbReference type="RefSeq" id="WP_144199524.1">
    <property type="nucleotide sequence ID" value="NZ_VCIZ01000010.1"/>
</dbReference>
<evidence type="ECO:0000313" key="2">
    <source>
        <dbReference type="Proteomes" id="UP000318943"/>
    </source>
</evidence>
<proteinExistence type="predicted"/>
<sequence length="138" mass="15730">MPDRKLINFDASKLDAIWPEVSPMLAAALECGDGELDLSQLRMMVANRQAMLILVMENDRIVGVGAVEFIQYPNYRVANFIATGGKQMLISRQEIDQVRLFMKDMGASKMQGFCPDSVARLWERRGARKAYNLMRWDL</sequence>
<dbReference type="EMBL" id="VCIZ01000010">
    <property type="protein sequence ID" value="TSP11436.1"/>
    <property type="molecule type" value="Genomic_DNA"/>
</dbReference>
<gene>
    <name evidence="1" type="ORF">FGG12_17515</name>
</gene>
<reference evidence="1 2" key="1">
    <citation type="submission" date="2019-05" db="EMBL/GenBank/DDBJ databases">
        <title>Whole genome sequence analysis of Cupriavidus campinensis S14E4C strain.</title>
        <authorList>
            <person name="Abbaszade G."/>
            <person name="Szabo A."/>
            <person name="Toumi M."/>
            <person name="Toth E."/>
        </authorList>
    </citation>
    <scope>NUCLEOTIDE SEQUENCE [LARGE SCALE GENOMIC DNA]</scope>
    <source>
        <strain evidence="1 2">S14E4C</strain>
    </source>
</reference>
<accession>A0ABY3EKJ2</accession>
<name>A0ABY3EKJ2_9BURK</name>
<dbReference type="Proteomes" id="UP000318943">
    <property type="component" value="Unassembled WGS sequence"/>
</dbReference>
<comment type="caution">
    <text evidence="1">The sequence shown here is derived from an EMBL/GenBank/DDBJ whole genome shotgun (WGS) entry which is preliminary data.</text>
</comment>
<keyword evidence="2" id="KW-1185">Reference proteome</keyword>
<organism evidence="1 2">
    <name type="scientific">Cupriavidus campinensis</name>
    <dbReference type="NCBI Taxonomy" id="151783"/>
    <lineage>
        <taxon>Bacteria</taxon>
        <taxon>Pseudomonadati</taxon>
        <taxon>Pseudomonadota</taxon>
        <taxon>Betaproteobacteria</taxon>
        <taxon>Burkholderiales</taxon>
        <taxon>Burkholderiaceae</taxon>
        <taxon>Cupriavidus</taxon>
    </lineage>
</organism>
<protein>
    <recommendedName>
        <fullName evidence="3">GNAT family N-acetyltransferase</fullName>
    </recommendedName>
</protein>